<dbReference type="PANTHER" id="PTHR14084:SF0">
    <property type="entry name" value="KYNURENINASE"/>
    <property type="match status" value="1"/>
</dbReference>
<feature type="domain" description="Aminotransferase class V" evidence="2">
    <location>
        <begin position="61"/>
        <end position="234"/>
    </location>
</feature>
<keyword evidence="3" id="KW-0808">Transferase</keyword>
<accession>A0ABW4EJW3</accession>
<keyword evidence="1" id="KW-0663">Pyridoxal phosphate</keyword>
<organism evidence="3 4">
    <name type="scientific">Lacimonas salitolerans</name>
    <dbReference type="NCBI Taxonomy" id="1323750"/>
    <lineage>
        <taxon>Bacteria</taxon>
        <taxon>Pseudomonadati</taxon>
        <taxon>Pseudomonadota</taxon>
        <taxon>Alphaproteobacteria</taxon>
        <taxon>Rhodobacterales</taxon>
        <taxon>Paracoccaceae</taxon>
        <taxon>Lacimonas</taxon>
    </lineage>
</organism>
<evidence type="ECO:0000256" key="1">
    <source>
        <dbReference type="ARBA" id="ARBA00022898"/>
    </source>
</evidence>
<dbReference type="InterPro" id="IPR015421">
    <property type="entry name" value="PyrdxlP-dep_Trfase_major"/>
</dbReference>
<dbReference type="InterPro" id="IPR015424">
    <property type="entry name" value="PyrdxlP-dep_Trfase"/>
</dbReference>
<comment type="caution">
    <text evidence="3">The sequence shown here is derived from an EMBL/GenBank/DDBJ whole genome shotgun (WGS) entry which is preliminary data.</text>
</comment>
<dbReference type="Proteomes" id="UP001597186">
    <property type="component" value="Unassembled WGS sequence"/>
</dbReference>
<reference evidence="4" key="1">
    <citation type="journal article" date="2019" name="Int. J. Syst. Evol. Microbiol.">
        <title>The Global Catalogue of Microorganisms (GCM) 10K type strain sequencing project: providing services to taxonomists for standard genome sequencing and annotation.</title>
        <authorList>
            <consortium name="The Broad Institute Genomics Platform"/>
            <consortium name="The Broad Institute Genome Sequencing Center for Infectious Disease"/>
            <person name="Wu L."/>
            <person name="Ma J."/>
        </authorList>
    </citation>
    <scope>NUCLEOTIDE SEQUENCE [LARGE SCALE GENOMIC DNA]</scope>
    <source>
        <strain evidence="4">CGMCC 1.12477</strain>
    </source>
</reference>
<evidence type="ECO:0000313" key="3">
    <source>
        <dbReference type="EMBL" id="MFD1510421.1"/>
    </source>
</evidence>
<dbReference type="GO" id="GO:0008483">
    <property type="term" value="F:transaminase activity"/>
    <property type="evidence" value="ECO:0007669"/>
    <property type="project" value="UniProtKB-KW"/>
</dbReference>
<proteinExistence type="predicted"/>
<keyword evidence="3" id="KW-0032">Aminotransferase</keyword>
<gene>
    <name evidence="3" type="ORF">ACFTOW_13535</name>
</gene>
<dbReference type="SUPFAM" id="SSF53383">
    <property type="entry name" value="PLP-dependent transferases"/>
    <property type="match status" value="1"/>
</dbReference>
<dbReference type="Pfam" id="PF00266">
    <property type="entry name" value="Aminotran_5"/>
    <property type="match status" value="1"/>
</dbReference>
<keyword evidence="4" id="KW-1185">Reference proteome</keyword>
<dbReference type="InterPro" id="IPR010111">
    <property type="entry name" value="Kynureninase"/>
</dbReference>
<dbReference type="EMBL" id="JBHUDD010000097">
    <property type="protein sequence ID" value="MFD1510421.1"/>
    <property type="molecule type" value="Genomic_DNA"/>
</dbReference>
<dbReference type="RefSeq" id="WP_379916583.1">
    <property type="nucleotide sequence ID" value="NZ_JBHUDD010000097.1"/>
</dbReference>
<protein>
    <submittedName>
        <fullName evidence="3">Aminotransferase class V-fold PLP-dependent enzyme</fullName>
    </submittedName>
</protein>
<evidence type="ECO:0000259" key="2">
    <source>
        <dbReference type="Pfam" id="PF00266"/>
    </source>
</evidence>
<sequence>MTASDPDGSGYFLYHSIGQYPGKAADLARAMEGFAIVWGTPDDGQWPVILDRRAQFIDHWRNLIGAPQRSVTTCENVTGGLYALIGALPAQHLAGRRVLVAGDCFPSLHFLLTGLQARFGFTLETVPLRPGAHWVDDDDMIAAWGPDVGLALLTWVSSTSSHRCDLDRLVAHGRAQGSLIGVDITQAAGLLPFDVGRPAVDFALSTSLKWMCGTPGAGILHVAPDLIATCQPEFRGWFSQQCSATNLMRRARQSG</sequence>
<dbReference type="PANTHER" id="PTHR14084">
    <property type="entry name" value="KYNURENINASE"/>
    <property type="match status" value="1"/>
</dbReference>
<dbReference type="Gene3D" id="3.40.640.10">
    <property type="entry name" value="Type I PLP-dependent aspartate aminotransferase-like (Major domain)"/>
    <property type="match status" value="1"/>
</dbReference>
<name>A0ABW4EJW3_9RHOB</name>
<dbReference type="InterPro" id="IPR000192">
    <property type="entry name" value="Aminotrans_V_dom"/>
</dbReference>
<evidence type="ECO:0000313" key="4">
    <source>
        <dbReference type="Proteomes" id="UP001597186"/>
    </source>
</evidence>